<proteinExistence type="inferred from homology"/>
<dbReference type="GO" id="GO:0005524">
    <property type="term" value="F:ATP binding"/>
    <property type="evidence" value="ECO:0007669"/>
    <property type="project" value="UniProtKB-UniRule"/>
</dbReference>
<comment type="caution">
    <text evidence="14">The sequence shown here is derived from an EMBL/GenBank/DDBJ whole genome shotgun (WGS) entry which is preliminary data.</text>
</comment>
<keyword evidence="10 11" id="KW-0472">Membrane</keyword>
<protein>
    <recommendedName>
        <fullName evidence="16">Copper-translocating P-type ATPase</fullName>
    </recommendedName>
</protein>
<dbReference type="Gene3D" id="3.40.50.1000">
    <property type="entry name" value="HAD superfamily/HAD-like"/>
    <property type="match status" value="1"/>
</dbReference>
<feature type="transmembrane region" description="Helical" evidence="11">
    <location>
        <begin position="333"/>
        <end position="354"/>
    </location>
</feature>
<dbReference type="GO" id="GO:0043682">
    <property type="term" value="F:P-type divalent copper transporter activity"/>
    <property type="evidence" value="ECO:0007669"/>
    <property type="project" value="TreeGrafter"/>
</dbReference>
<dbReference type="PATRIC" id="fig|1618335.3.peg.181"/>
<keyword evidence="9 11" id="KW-1133">Transmembrane helix</keyword>
<dbReference type="GO" id="GO:0005507">
    <property type="term" value="F:copper ion binding"/>
    <property type="evidence" value="ECO:0007669"/>
    <property type="project" value="TreeGrafter"/>
</dbReference>
<dbReference type="GO" id="GO:0005886">
    <property type="term" value="C:plasma membrane"/>
    <property type="evidence" value="ECO:0007669"/>
    <property type="project" value="UniProtKB-SubCell"/>
</dbReference>
<dbReference type="PROSITE" id="PS00154">
    <property type="entry name" value="ATPASE_E1_E2"/>
    <property type="match status" value="1"/>
</dbReference>
<dbReference type="InterPro" id="IPR059000">
    <property type="entry name" value="ATPase_P-type_domA"/>
</dbReference>
<feature type="transmembrane region" description="Helical" evidence="11">
    <location>
        <begin position="153"/>
        <end position="175"/>
    </location>
</feature>
<dbReference type="InterPro" id="IPR008250">
    <property type="entry name" value="ATPase_P-typ_transduc_dom_A_sf"/>
</dbReference>
<dbReference type="InterPro" id="IPR023214">
    <property type="entry name" value="HAD_sf"/>
</dbReference>
<dbReference type="SFLD" id="SFLDF00027">
    <property type="entry name" value="p-type_atpase"/>
    <property type="match status" value="1"/>
</dbReference>
<feature type="domain" description="P-type ATPase A" evidence="12">
    <location>
        <begin position="217"/>
        <end position="317"/>
    </location>
</feature>
<evidence type="ECO:0000256" key="11">
    <source>
        <dbReference type="RuleBase" id="RU362081"/>
    </source>
</evidence>
<dbReference type="NCBIfam" id="TIGR01525">
    <property type="entry name" value="ATPase-IB_hvy"/>
    <property type="match status" value="1"/>
</dbReference>
<evidence type="ECO:0000256" key="8">
    <source>
        <dbReference type="ARBA" id="ARBA00022967"/>
    </source>
</evidence>
<dbReference type="FunFam" id="2.70.150.10:FF:000020">
    <property type="entry name" value="Copper-exporting P-type ATPase A"/>
    <property type="match status" value="1"/>
</dbReference>
<sequence length="735" mass="78132">MEKCDHHSNNQANLSPTAKEGGIVYTCPMHPEVGKNEPGNCPACGMPLIPKNVSKPDSDDFSQQSHQDHEAAMTNPQIAKKMEADMRRRFWVSFLLSIPIIMYSPLGINYFGLNLPTPIPANWILFILTTPIVFWTGSIFTVGAYVSLKARRLNMAVLIATGVLAAYLFSVLLTLTGGNETFYEAAALLVTFVLFGHWMEMKSRRGTSDALRALFDLVPPQANVIRDGKEITVKSADIVHDDIVVLRPGDKVPVDGVITEGETSIDESLVTGESLPVTKTVGEGVVGGSVNLTGSVKFKATQVGSETVLAQIIKLVETAQNSKAPGQRIADRAAGWLVIVAVGSGLAAFLSWYFGTDVGLMTALTFAVSTVVIACPDALGLATPTAVAVGTGIGAKHNILIKDAATLENTSRLNAIILDKTGTLTEGKPKVTDIVVEKGIDENELLALASAVETGSNHPISLAIIEETKRRQLTINNKIEKFESISGHGVSAVVGGKKIVTGTERLMEQENINLSSLRSQIDRLLENGNTVSIVAIDGQVAGVVAVADTLRPTAKKAVTALEALGLETVMITGDHDRVAASVAKELGIDRYFAQILPEEKANHVKKLQGEGKFVAMVGDGINDAPALAQADIGIAIGAGTDVAIETGNIVLMKSDPYDIVAALRLSKATVVKMKQNLFWAAIYNMLAIPVAAGVFYSSLGWSLRPEIAALLMSASSIIVATNAVLLKRVESKLTV</sequence>
<feature type="transmembrane region" description="Helical" evidence="11">
    <location>
        <begin position="90"/>
        <end position="111"/>
    </location>
</feature>
<keyword evidence="8" id="KW-1278">Translocase</keyword>
<evidence type="ECO:0000256" key="1">
    <source>
        <dbReference type="ARBA" id="ARBA00004651"/>
    </source>
</evidence>
<evidence type="ECO:0000256" key="2">
    <source>
        <dbReference type="ARBA" id="ARBA00006024"/>
    </source>
</evidence>
<reference evidence="14 15" key="1">
    <citation type="journal article" date="2015" name="Nature">
        <title>rRNA introns, odd ribosomes, and small enigmatic genomes across a large radiation of phyla.</title>
        <authorList>
            <person name="Brown C.T."/>
            <person name="Hug L.A."/>
            <person name="Thomas B.C."/>
            <person name="Sharon I."/>
            <person name="Castelle C.J."/>
            <person name="Singh A."/>
            <person name="Wilkins M.J."/>
            <person name="Williams K.H."/>
            <person name="Banfield J.F."/>
        </authorList>
    </citation>
    <scope>NUCLEOTIDE SEQUENCE [LARGE SCALE GENOMIC DNA]</scope>
</reference>
<dbReference type="CDD" id="cd02094">
    <property type="entry name" value="P-type_ATPase_Cu-like"/>
    <property type="match status" value="1"/>
</dbReference>
<dbReference type="AlphaFoldDB" id="A0A0G1SQ23"/>
<dbReference type="EMBL" id="LCMV01000011">
    <property type="protein sequence ID" value="KKU44088.1"/>
    <property type="molecule type" value="Genomic_DNA"/>
</dbReference>
<dbReference type="SFLD" id="SFLDS00003">
    <property type="entry name" value="Haloacid_Dehalogenase"/>
    <property type="match status" value="1"/>
</dbReference>
<evidence type="ECO:0000256" key="10">
    <source>
        <dbReference type="ARBA" id="ARBA00023136"/>
    </source>
</evidence>
<dbReference type="Proteomes" id="UP000034487">
    <property type="component" value="Unassembled WGS sequence"/>
</dbReference>
<dbReference type="PANTHER" id="PTHR43520">
    <property type="entry name" value="ATP7, ISOFORM B"/>
    <property type="match status" value="1"/>
</dbReference>
<gene>
    <name evidence="14" type="ORF">UX60_C0011G0018</name>
</gene>
<evidence type="ECO:0000313" key="15">
    <source>
        <dbReference type="Proteomes" id="UP000034487"/>
    </source>
</evidence>
<comment type="similarity">
    <text evidence="2 11">Belongs to the cation transport ATPase (P-type) (TC 3.A.3) family. Type IB subfamily.</text>
</comment>
<evidence type="ECO:0000256" key="9">
    <source>
        <dbReference type="ARBA" id="ARBA00022989"/>
    </source>
</evidence>
<feature type="domain" description="Heavy metal binding" evidence="13">
    <location>
        <begin position="24"/>
        <end position="51"/>
    </location>
</feature>
<dbReference type="Gene3D" id="3.40.1110.10">
    <property type="entry name" value="Calcium-transporting ATPase, cytoplasmic domain N"/>
    <property type="match status" value="1"/>
</dbReference>
<dbReference type="PANTHER" id="PTHR43520:SF8">
    <property type="entry name" value="P-TYPE CU(+) TRANSPORTER"/>
    <property type="match status" value="1"/>
</dbReference>
<organism evidence="14 15">
    <name type="scientific">Berkelbacteria bacterium GW2011_GWA2_46_7</name>
    <dbReference type="NCBI Taxonomy" id="1618335"/>
    <lineage>
        <taxon>Bacteria</taxon>
        <taxon>Candidatus Berkelbacteria</taxon>
    </lineage>
</organism>
<feature type="transmembrane region" description="Helical" evidence="11">
    <location>
        <begin position="707"/>
        <end position="726"/>
    </location>
</feature>
<comment type="subcellular location">
    <subcellularLocation>
        <location evidence="1">Cell membrane</location>
        <topology evidence="1">Multi-pass membrane protein</topology>
    </subcellularLocation>
</comment>
<feature type="transmembrane region" description="Helical" evidence="11">
    <location>
        <begin position="181"/>
        <end position="199"/>
    </location>
</feature>
<feature type="transmembrane region" description="Helical" evidence="11">
    <location>
        <begin position="677"/>
        <end position="701"/>
    </location>
</feature>
<dbReference type="NCBIfam" id="TIGR01511">
    <property type="entry name" value="ATPase-IB1_Cu"/>
    <property type="match status" value="1"/>
</dbReference>
<dbReference type="Pfam" id="PF00122">
    <property type="entry name" value="E1-E2_ATPase"/>
    <property type="match status" value="1"/>
</dbReference>
<feature type="transmembrane region" description="Helical" evidence="11">
    <location>
        <begin position="123"/>
        <end position="146"/>
    </location>
</feature>
<name>A0A0G1SQ23_9BACT</name>
<evidence type="ECO:0000259" key="13">
    <source>
        <dbReference type="Pfam" id="PF19335"/>
    </source>
</evidence>
<dbReference type="Pfam" id="PF19335">
    <property type="entry name" value="HMBD"/>
    <property type="match status" value="1"/>
</dbReference>
<dbReference type="SUPFAM" id="SSF81665">
    <property type="entry name" value="Calcium ATPase, transmembrane domain M"/>
    <property type="match status" value="1"/>
</dbReference>
<dbReference type="Pfam" id="PF00702">
    <property type="entry name" value="Hydrolase"/>
    <property type="match status" value="1"/>
</dbReference>
<keyword evidence="4 11" id="KW-0812">Transmembrane</keyword>
<dbReference type="InterPro" id="IPR018303">
    <property type="entry name" value="ATPase_P-typ_P_site"/>
</dbReference>
<accession>A0A0G1SQ23</accession>
<dbReference type="GO" id="GO:0016887">
    <property type="term" value="F:ATP hydrolysis activity"/>
    <property type="evidence" value="ECO:0007669"/>
    <property type="project" value="InterPro"/>
</dbReference>
<dbReference type="InterPro" id="IPR044492">
    <property type="entry name" value="P_typ_ATPase_HD_dom"/>
</dbReference>
<dbReference type="NCBIfam" id="TIGR01494">
    <property type="entry name" value="ATPase_P-type"/>
    <property type="match status" value="1"/>
</dbReference>
<dbReference type="InterPro" id="IPR023299">
    <property type="entry name" value="ATPase_P-typ_cyto_dom_N"/>
</dbReference>
<dbReference type="PRINTS" id="PR00119">
    <property type="entry name" value="CATATPASE"/>
</dbReference>
<evidence type="ECO:0000259" key="12">
    <source>
        <dbReference type="Pfam" id="PF00122"/>
    </source>
</evidence>
<evidence type="ECO:0000313" key="14">
    <source>
        <dbReference type="EMBL" id="KKU44088.1"/>
    </source>
</evidence>
<evidence type="ECO:0000256" key="4">
    <source>
        <dbReference type="ARBA" id="ARBA00022692"/>
    </source>
</evidence>
<dbReference type="SUPFAM" id="SSF56784">
    <property type="entry name" value="HAD-like"/>
    <property type="match status" value="1"/>
</dbReference>
<dbReference type="SUPFAM" id="SSF81653">
    <property type="entry name" value="Calcium ATPase, transduction domain A"/>
    <property type="match status" value="1"/>
</dbReference>
<keyword evidence="3 11" id="KW-1003">Cell membrane</keyword>
<dbReference type="Gene3D" id="2.70.150.10">
    <property type="entry name" value="Calcium-transporting ATPase, cytoplasmic transduction domain A"/>
    <property type="match status" value="1"/>
</dbReference>
<keyword evidence="6 11" id="KW-0547">Nucleotide-binding</keyword>
<dbReference type="GO" id="GO:0055070">
    <property type="term" value="P:copper ion homeostasis"/>
    <property type="evidence" value="ECO:0007669"/>
    <property type="project" value="TreeGrafter"/>
</dbReference>
<keyword evidence="5 11" id="KW-0479">Metal-binding</keyword>
<dbReference type="InterPro" id="IPR036412">
    <property type="entry name" value="HAD-like_sf"/>
</dbReference>
<dbReference type="InterPro" id="IPR045800">
    <property type="entry name" value="HMBD"/>
</dbReference>
<evidence type="ECO:0008006" key="16">
    <source>
        <dbReference type="Google" id="ProtNLM"/>
    </source>
</evidence>
<dbReference type="InterPro" id="IPR023298">
    <property type="entry name" value="ATPase_P-typ_TM_dom_sf"/>
</dbReference>
<dbReference type="InterPro" id="IPR027256">
    <property type="entry name" value="P-typ_ATPase_IB"/>
</dbReference>
<keyword evidence="7 11" id="KW-0067">ATP-binding</keyword>
<evidence type="ECO:0000256" key="5">
    <source>
        <dbReference type="ARBA" id="ARBA00022723"/>
    </source>
</evidence>
<evidence type="ECO:0000256" key="7">
    <source>
        <dbReference type="ARBA" id="ARBA00022840"/>
    </source>
</evidence>
<dbReference type="InterPro" id="IPR001757">
    <property type="entry name" value="P_typ_ATPase"/>
</dbReference>
<dbReference type="SFLD" id="SFLDG00002">
    <property type="entry name" value="C1.7:_P-type_atpase_like"/>
    <property type="match status" value="1"/>
</dbReference>
<evidence type="ECO:0000256" key="3">
    <source>
        <dbReference type="ARBA" id="ARBA00022475"/>
    </source>
</evidence>
<evidence type="ECO:0000256" key="6">
    <source>
        <dbReference type="ARBA" id="ARBA00022741"/>
    </source>
</evidence>